<reference evidence="1" key="1">
    <citation type="journal article" date="2021" name="Proc. Natl. Acad. Sci. U.S.A.">
        <title>A Catalog of Tens of Thousands of Viruses from Human Metagenomes Reveals Hidden Associations with Chronic Diseases.</title>
        <authorList>
            <person name="Tisza M.J."/>
            <person name="Buck C.B."/>
        </authorList>
    </citation>
    <scope>NUCLEOTIDE SEQUENCE</scope>
    <source>
        <strain evidence="1">CtjjE1</strain>
    </source>
</reference>
<accession>A0A8S5LD62</accession>
<protein>
    <submittedName>
        <fullName evidence="1">Uncharacterized protein</fullName>
    </submittedName>
</protein>
<evidence type="ECO:0000313" key="1">
    <source>
        <dbReference type="EMBL" id="DAD67795.1"/>
    </source>
</evidence>
<organism evidence="1">
    <name type="scientific">Siphoviridae sp. ctjjE1</name>
    <dbReference type="NCBI Taxonomy" id="2823595"/>
    <lineage>
        <taxon>Viruses</taxon>
        <taxon>Duplodnaviria</taxon>
        <taxon>Heunggongvirae</taxon>
        <taxon>Uroviricota</taxon>
        <taxon>Caudoviricetes</taxon>
    </lineage>
</organism>
<proteinExistence type="predicted"/>
<name>A0A8S5LD62_9CAUD</name>
<sequence length="31" mass="3889">MRITNPDDLTDTQWAMRVKELEWLRQKEKEQ</sequence>
<dbReference type="EMBL" id="BK014686">
    <property type="protein sequence ID" value="DAD67795.1"/>
    <property type="molecule type" value="Genomic_DNA"/>
</dbReference>